<dbReference type="AlphaFoldDB" id="A0A6C2D3F2"/>
<dbReference type="InterPro" id="IPR028090">
    <property type="entry name" value="JAB_dom_prok"/>
</dbReference>
<dbReference type="SUPFAM" id="SSF102712">
    <property type="entry name" value="JAB1/MPN domain"/>
    <property type="match status" value="1"/>
</dbReference>
<comment type="caution">
    <text evidence="7">The sequence shown here is derived from an EMBL/GenBank/DDBJ whole genome shotgun (WGS) entry which is preliminary data.</text>
</comment>
<evidence type="ECO:0000256" key="1">
    <source>
        <dbReference type="ARBA" id="ARBA00022670"/>
    </source>
</evidence>
<sequence length="158" mass="17906">MRSALVWHGLHLTAGLVLVEAEPLALMDKHWQDSTGKPESGGILLGYRRGAHLHVTMATAPQAGDRGWRYLFKRSARHHQEIALHQWNASDRKMDYLGEWHTHPEHHPSPSATDLNEWHKICRQRQTPMAFLIVGWSGELWLGLSGGVEIERCILVSA</sequence>
<gene>
    <name evidence="7" type="ORF">ETQ85_05745</name>
</gene>
<evidence type="ECO:0000256" key="5">
    <source>
        <dbReference type="ARBA" id="ARBA00023049"/>
    </source>
</evidence>
<feature type="domain" description="JAB" evidence="6">
    <location>
        <begin position="35"/>
        <end position="135"/>
    </location>
</feature>
<keyword evidence="4" id="KW-0862">Zinc</keyword>
<dbReference type="Pfam" id="PF14464">
    <property type="entry name" value="Prok-JAB"/>
    <property type="match status" value="1"/>
</dbReference>
<keyword evidence="2" id="KW-0479">Metal-binding</keyword>
<dbReference type="GO" id="GO:0046872">
    <property type="term" value="F:metal ion binding"/>
    <property type="evidence" value="ECO:0007669"/>
    <property type="project" value="UniProtKB-KW"/>
</dbReference>
<organism evidence="7 8">
    <name type="scientific">Zoogloea oleivorans</name>
    <dbReference type="NCBI Taxonomy" id="1552750"/>
    <lineage>
        <taxon>Bacteria</taxon>
        <taxon>Pseudomonadati</taxon>
        <taxon>Pseudomonadota</taxon>
        <taxon>Betaproteobacteria</taxon>
        <taxon>Rhodocyclales</taxon>
        <taxon>Zoogloeaceae</taxon>
        <taxon>Zoogloea</taxon>
    </lineage>
</organism>
<keyword evidence="8" id="KW-1185">Reference proteome</keyword>
<dbReference type="Gene3D" id="3.40.140.10">
    <property type="entry name" value="Cytidine Deaminase, domain 2"/>
    <property type="match status" value="1"/>
</dbReference>
<evidence type="ECO:0000256" key="4">
    <source>
        <dbReference type="ARBA" id="ARBA00022833"/>
    </source>
</evidence>
<keyword evidence="1" id="KW-0645">Protease</keyword>
<evidence type="ECO:0000313" key="8">
    <source>
        <dbReference type="Proteomes" id="UP000389128"/>
    </source>
</evidence>
<dbReference type="EMBL" id="SDKK01000004">
    <property type="protein sequence ID" value="TYC60948.1"/>
    <property type="molecule type" value="Genomic_DNA"/>
</dbReference>
<keyword evidence="5" id="KW-0482">Metalloprotease</keyword>
<reference evidence="7 8" key="1">
    <citation type="submission" date="2019-01" db="EMBL/GenBank/DDBJ databases">
        <title>Zoogloea oleivorans genome sequencing and assembly.</title>
        <authorList>
            <person name="Tancsics A."/>
            <person name="Farkas M."/>
            <person name="Kriszt B."/>
            <person name="Maroti G."/>
            <person name="Horvath B."/>
        </authorList>
    </citation>
    <scope>NUCLEOTIDE SEQUENCE [LARGE SCALE GENOMIC DNA]</scope>
    <source>
        <strain evidence="7 8">Buc</strain>
    </source>
</reference>
<protein>
    <recommendedName>
        <fullName evidence="6">JAB domain-containing protein</fullName>
    </recommendedName>
</protein>
<evidence type="ECO:0000313" key="7">
    <source>
        <dbReference type="EMBL" id="TYC60948.1"/>
    </source>
</evidence>
<name>A0A6C2D3F2_9RHOO</name>
<evidence type="ECO:0000256" key="3">
    <source>
        <dbReference type="ARBA" id="ARBA00022801"/>
    </source>
</evidence>
<accession>A0A6C2D3F2</accession>
<dbReference type="Proteomes" id="UP000389128">
    <property type="component" value="Unassembled WGS sequence"/>
</dbReference>
<dbReference type="OrthoDB" id="8763200at2"/>
<dbReference type="GO" id="GO:0008237">
    <property type="term" value="F:metallopeptidase activity"/>
    <property type="evidence" value="ECO:0007669"/>
    <property type="project" value="UniProtKB-KW"/>
</dbReference>
<dbReference type="GO" id="GO:0006508">
    <property type="term" value="P:proteolysis"/>
    <property type="evidence" value="ECO:0007669"/>
    <property type="project" value="UniProtKB-KW"/>
</dbReference>
<evidence type="ECO:0000259" key="6">
    <source>
        <dbReference type="Pfam" id="PF14464"/>
    </source>
</evidence>
<proteinExistence type="predicted"/>
<keyword evidence="3" id="KW-0378">Hydrolase</keyword>
<evidence type="ECO:0000256" key="2">
    <source>
        <dbReference type="ARBA" id="ARBA00022723"/>
    </source>
</evidence>